<gene>
    <name evidence="1" type="ORF">HaLaN_19565</name>
</gene>
<dbReference type="AlphaFoldDB" id="A0A699ZHG1"/>
<dbReference type="EMBL" id="BLLF01001978">
    <property type="protein sequence ID" value="GFH22147.1"/>
    <property type="molecule type" value="Genomic_DNA"/>
</dbReference>
<sequence length="105" mass="11372">MVRVLEQSGRLPSPAMTAWAARKTAETRKLFENDNTSGAEGVSDSVLWLLGAEALLQLVQVHGVRPGFDWWSSLLQRLADHTPLHLWSPPGNGAADEASLAAEVL</sequence>
<protein>
    <submittedName>
        <fullName evidence="1">Uncharacterized protein</fullName>
    </submittedName>
</protein>
<evidence type="ECO:0000313" key="1">
    <source>
        <dbReference type="EMBL" id="GFH22147.1"/>
    </source>
</evidence>
<name>A0A699ZHG1_HAELA</name>
<keyword evidence="2" id="KW-1185">Reference proteome</keyword>
<comment type="caution">
    <text evidence="1">The sequence shown here is derived from an EMBL/GenBank/DDBJ whole genome shotgun (WGS) entry which is preliminary data.</text>
</comment>
<organism evidence="1 2">
    <name type="scientific">Haematococcus lacustris</name>
    <name type="common">Green alga</name>
    <name type="synonym">Haematococcus pluvialis</name>
    <dbReference type="NCBI Taxonomy" id="44745"/>
    <lineage>
        <taxon>Eukaryota</taxon>
        <taxon>Viridiplantae</taxon>
        <taxon>Chlorophyta</taxon>
        <taxon>core chlorophytes</taxon>
        <taxon>Chlorophyceae</taxon>
        <taxon>CS clade</taxon>
        <taxon>Chlamydomonadales</taxon>
        <taxon>Haematococcaceae</taxon>
        <taxon>Haematococcus</taxon>
    </lineage>
</organism>
<reference evidence="1 2" key="1">
    <citation type="submission" date="2020-02" db="EMBL/GenBank/DDBJ databases">
        <title>Draft genome sequence of Haematococcus lacustris strain NIES-144.</title>
        <authorList>
            <person name="Morimoto D."/>
            <person name="Nakagawa S."/>
            <person name="Yoshida T."/>
            <person name="Sawayama S."/>
        </authorList>
    </citation>
    <scope>NUCLEOTIDE SEQUENCE [LARGE SCALE GENOMIC DNA]</scope>
    <source>
        <strain evidence="1 2">NIES-144</strain>
    </source>
</reference>
<proteinExistence type="predicted"/>
<dbReference type="Proteomes" id="UP000485058">
    <property type="component" value="Unassembled WGS sequence"/>
</dbReference>
<accession>A0A699ZHG1</accession>
<evidence type="ECO:0000313" key="2">
    <source>
        <dbReference type="Proteomes" id="UP000485058"/>
    </source>
</evidence>